<evidence type="ECO:0000313" key="2">
    <source>
        <dbReference type="EMBL" id="HFQ79655.1"/>
    </source>
</evidence>
<organism evidence="2">
    <name type="scientific">Ignisphaera aggregans</name>
    <dbReference type="NCBI Taxonomy" id="334771"/>
    <lineage>
        <taxon>Archaea</taxon>
        <taxon>Thermoproteota</taxon>
        <taxon>Thermoprotei</taxon>
        <taxon>Desulfurococcales</taxon>
        <taxon>Desulfurococcaceae</taxon>
        <taxon>Ignisphaera</taxon>
    </lineage>
</organism>
<feature type="region of interest" description="Disordered" evidence="1">
    <location>
        <begin position="130"/>
        <end position="149"/>
    </location>
</feature>
<sequence length="310" mass="33875">MFLSSGNIVETVEADLKSLGRVLREYITKKFTGHINYRNVVQGVYISISMVDGNVVGCRAVDRGVVYEGTTCSDTAMRYLYQPDGVIEVVDVSKRNVLIDLVIFPLSRLEERTALITSLGSEAVVTPTAPTPTEAILPPATKPKEEAPVASVESVVESVESAPQPSPPSVVSVAEEKAIPKQAETIVPPQPSVPPTPTVAKEISISNECIDPLTLYSVIRSSKIVESVPTSLSLDEVIEKIKRIVQEKRPRYVYVSGNIEEAFLRLVHDTETANIYIELEKDGAQTCGNNALKTLENKQISNIRIWTISP</sequence>
<feature type="compositionally biased region" description="Low complexity" evidence="1">
    <location>
        <begin position="130"/>
        <end position="139"/>
    </location>
</feature>
<evidence type="ECO:0000256" key="1">
    <source>
        <dbReference type="SAM" id="MobiDB-lite"/>
    </source>
</evidence>
<protein>
    <submittedName>
        <fullName evidence="2">Uncharacterized protein</fullName>
    </submittedName>
</protein>
<dbReference type="EMBL" id="DTAU01000152">
    <property type="protein sequence ID" value="HFQ79655.1"/>
    <property type="molecule type" value="Genomic_DNA"/>
</dbReference>
<accession>A0A832AMQ5</accession>
<proteinExistence type="predicted"/>
<dbReference type="AlphaFoldDB" id="A0A832AMQ5"/>
<name>A0A832AMQ5_9CREN</name>
<comment type="caution">
    <text evidence="2">The sequence shown here is derived from an EMBL/GenBank/DDBJ whole genome shotgun (WGS) entry which is preliminary data.</text>
</comment>
<reference evidence="2" key="1">
    <citation type="journal article" date="2020" name="mSystems">
        <title>Genome- and Community-Level Interaction Insights into Carbon Utilization and Element Cycling Functions of Hydrothermarchaeota in Hydrothermal Sediment.</title>
        <authorList>
            <person name="Zhou Z."/>
            <person name="Liu Y."/>
            <person name="Xu W."/>
            <person name="Pan J."/>
            <person name="Luo Z.H."/>
            <person name="Li M."/>
        </authorList>
    </citation>
    <scope>NUCLEOTIDE SEQUENCE</scope>
    <source>
        <strain evidence="2">SpSt-629</strain>
    </source>
</reference>
<gene>
    <name evidence="2" type="ORF">ENT99_08190</name>
</gene>